<evidence type="ECO:0000313" key="3">
    <source>
        <dbReference type="Proteomes" id="UP000188184"/>
    </source>
</evidence>
<feature type="transmembrane region" description="Helical" evidence="1">
    <location>
        <begin position="145"/>
        <end position="162"/>
    </location>
</feature>
<dbReference type="NCBIfam" id="TIGR03082">
    <property type="entry name" value="Gneg_AbrB_dup"/>
    <property type="match status" value="1"/>
</dbReference>
<dbReference type="OrthoDB" id="5460360at2"/>
<organism evidence="2 3">
    <name type="scientific">Planococcus lenghuensis</name>
    <dbReference type="NCBI Taxonomy" id="2213202"/>
    <lineage>
        <taxon>Bacteria</taxon>
        <taxon>Bacillati</taxon>
        <taxon>Bacillota</taxon>
        <taxon>Bacilli</taxon>
        <taxon>Bacillales</taxon>
        <taxon>Caryophanaceae</taxon>
        <taxon>Planococcus</taxon>
    </lineage>
</organism>
<protein>
    <submittedName>
        <fullName evidence="2">AbrB family transcriptional regulator</fullName>
    </submittedName>
</protein>
<keyword evidence="1" id="KW-1133">Transmembrane helix</keyword>
<dbReference type="EMBL" id="CP019640">
    <property type="protein sequence ID" value="AQQ52878.1"/>
    <property type="molecule type" value="Genomic_DNA"/>
</dbReference>
<dbReference type="RefSeq" id="WP_077588759.1">
    <property type="nucleotide sequence ID" value="NZ_CP019640.1"/>
</dbReference>
<feature type="transmembrane region" description="Helical" evidence="1">
    <location>
        <begin position="50"/>
        <end position="68"/>
    </location>
</feature>
<dbReference type="PANTHER" id="PTHR38457">
    <property type="entry name" value="REGULATOR ABRB-RELATED"/>
    <property type="match status" value="1"/>
</dbReference>
<dbReference type="KEGG" id="pmar:B0X71_07100"/>
<dbReference type="GO" id="GO:0010468">
    <property type="term" value="P:regulation of gene expression"/>
    <property type="evidence" value="ECO:0007669"/>
    <property type="project" value="InterPro"/>
</dbReference>
<dbReference type="Pfam" id="PF05145">
    <property type="entry name" value="AbrB"/>
    <property type="match status" value="1"/>
</dbReference>
<evidence type="ECO:0000313" key="2">
    <source>
        <dbReference type="EMBL" id="AQQ52878.1"/>
    </source>
</evidence>
<feature type="transmembrane region" description="Helical" evidence="1">
    <location>
        <begin position="20"/>
        <end position="38"/>
    </location>
</feature>
<reference evidence="2 3" key="1">
    <citation type="submission" date="2017-02" db="EMBL/GenBank/DDBJ databases">
        <title>The complete genomic sequence of a novel cold adapted crude oil-degrading bacterium Planococcus qaidamina Y42.</title>
        <authorList>
            <person name="Yang R."/>
        </authorList>
    </citation>
    <scope>NUCLEOTIDE SEQUENCE [LARGE SCALE GENOMIC DNA]</scope>
    <source>
        <strain evidence="2 3">Y42</strain>
    </source>
</reference>
<keyword evidence="3" id="KW-1185">Reference proteome</keyword>
<dbReference type="InterPro" id="IPR007820">
    <property type="entry name" value="AbrB_fam"/>
</dbReference>
<keyword evidence="1" id="KW-0472">Membrane</keyword>
<gene>
    <name evidence="2" type="ORF">B0X71_07100</name>
</gene>
<sequence length="350" mass="37630">MNDFLKTLAISVAAGGLLDLLGMFLPWLLGPMLALLLLRQFTSMTFYWPRMLRTIGLILIGVQIGSSFNREAVLLMWLDLPMMVFMTLALVGFALVLALLFRKMTGESIQTSMLGSLPGGLSQMVLLSEDIKSASTTIVTIMQTFRILLVVLVVPFFTIFLGGREGGTALILTEPEFSLPAFMAAAAGGTALYSGMKAVRFPLPEMMAPIVALAAVQSVTGTLLFEMPPILIICAQLFIGARLGLQMEQIGEKMTLRIGAAIVVNNLLLVAFAGGVAYVLSLWISSGLFIDYFLSAAPGGMAEMVLTAIEAGGDVALITGFHLFRIFFILLIAAPAIAYFIKKLDGKTEV</sequence>
<feature type="transmembrane region" description="Helical" evidence="1">
    <location>
        <begin position="259"/>
        <end position="284"/>
    </location>
</feature>
<evidence type="ECO:0000256" key="1">
    <source>
        <dbReference type="SAM" id="Phobius"/>
    </source>
</evidence>
<keyword evidence="1" id="KW-0812">Transmembrane</keyword>
<accession>A0A1Q2KXD8</accession>
<feature type="transmembrane region" description="Helical" evidence="1">
    <location>
        <begin position="177"/>
        <end position="194"/>
    </location>
</feature>
<dbReference type="PIRSF" id="PIRSF038991">
    <property type="entry name" value="Protein_AbrB"/>
    <property type="match status" value="1"/>
</dbReference>
<dbReference type="Proteomes" id="UP000188184">
    <property type="component" value="Chromosome"/>
</dbReference>
<feature type="transmembrane region" description="Helical" evidence="1">
    <location>
        <begin position="80"/>
        <end position="101"/>
    </location>
</feature>
<feature type="transmembrane region" description="Helical" evidence="1">
    <location>
        <begin position="323"/>
        <end position="341"/>
    </location>
</feature>
<proteinExistence type="predicted"/>
<dbReference type="AlphaFoldDB" id="A0A1Q2KXD8"/>
<dbReference type="InterPro" id="IPR017516">
    <property type="entry name" value="AbrB_dup"/>
</dbReference>
<dbReference type="PANTHER" id="PTHR38457:SF1">
    <property type="entry name" value="REGULATOR ABRB-RELATED"/>
    <property type="match status" value="1"/>
</dbReference>
<name>A0A1Q2KXD8_9BACL</name>
<dbReference type="GO" id="GO:0016020">
    <property type="term" value="C:membrane"/>
    <property type="evidence" value="ECO:0007669"/>
    <property type="project" value="InterPro"/>
</dbReference>